<dbReference type="EMBL" id="UINC01056646">
    <property type="protein sequence ID" value="SVB76917.1"/>
    <property type="molecule type" value="Genomic_DNA"/>
</dbReference>
<evidence type="ECO:0000256" key="1">
    <source>
        <dbReference type="SAM" id="MobiDB-lite"/>
    </source>
</evidence>
<dbReference type="AlphaFoldDB" id="A0A382GQJ4"/>
<protein>
    <submittedName>
        <fullName evidence="2">Uncharacterized protein</fullName>
    </submittedName>
</protein>
<name>A0A382GQJ4_9ZZZZ</name>
<reference evidence="2" key="1">
    <citation type="submission" date="2018-05" db="EMBL/GenBank/DDBJ databases">
        <authorList>
            <person name="Lanie J.A."/>
            <person name="Ng W.-L."/>
            <person name="Kazmierczak K.M."/>
            <person name="Andrzejewski T.M."/>
            <person name="Davidsen T.M."/>
            <person name="Wayne K.J."/>
            <person name="Tettelin H."/>
            <person name="Glass J.I."/>
            <person name="Rusch D."/>
            <person name="Podicherti R."/>
            <person name="Tsui H.-C.T."/>
            <person name="Winkler M.E."/>
        </authorList>
    </citation>
    <scope>NUCLEOTIDE SEQUENCE</scope>
</reference>
<feature type="non-terminal residue" evidence="2">
    <location>
        <position position="1"/>
    </location>
</feature>
<proteinExistence type="predicted"/>
<organism evidence="2">
    <name type="scientific">marine metagenome</name>
    <dbReference type="NCBI Taxonomy" id="408172"/>
    <lineage>
        <taxon>unclassified sequences</taxon>
        <taxon>metagenomes</taxon>
        <taxon>ecological metagenomes</taxon>
    </lineage>
</organism>
<feature type="region of interest" description="Disordered" evidence="1">
    <location>
        <begin position="260"/>
        <end position="320"/>
    </location>
</feature>
<feature type="compositionally biased region" description="Basic and acidic residues" evidence="1">
    <location>
        <begin position="270"/>
        <end position="320"/>
    </location>
</feature>
<evidence type="ECO:0000313" key="2">
    <source>
        <dbReference type="EMBL" id="SVB76917.1"/>
    </source>
</evidence>
<sequence>STNTNANTNANTNVNTSTSNNVNTNVNTNNSTSNNTSNNTNTNTSTSNNTNNNTNTNNSTVNSTSSSNNTNTNTSTVDQNVTSDSTSNNTNTNTNNNNSTSVNANTNTNNNTSTSTSDSNVTTNNKNENTNTNKNENINKTDQTIKQEITTKAPPASAIAPSIGSSYSQDLCTTGISGAFQGQVFGLSGGKSVRDMNCERIKLSKTVYDMGMKVAAVSLMCQDDRVFQAMEMAGTPCPYMGKIGDEATLAWTDNAQERPDYKENKKKINNRLDRVEEEKEAPKREFMDECKGSRHTSGEHEGVRKSSSTCRKEWKELNKS</sequence>
<feature type="compositionally biased region" description="Low complexity" evidence="1">
    <location>
        <begin position="1"/>
        <end position="136"/>
    </location>
</feature>
<gene>
    <name evidence="2" type="ORF">METZ01_LOCUS229771</name>
</gene>
<accession>A0A382GQJ4</accession>
<feature type="region of interest" description="Disordered" evidence="1">
    <location>
        <begin position="1"/>
        <end position="140"/>
    </location>
</feature>